<keyword evidence="4" id="KW-1185">Reference proteome</keyword>
<proteinExistence type="predicted"/>
<comment type="caution">
    <text evidence="3">The sequence shown here is derived from an EMBL/GenBank/DDBJ whole genome shotgun (WGS) entry which is preliminary data.</text>
</comment>
<name>A0A840XZI0_9PROT</name>
<dbReference type="Proteomes" id="UP000580654">
    <property type="component" value="Unassembled WGS sequence"/>
</dbReference>
<dbReference type="PROSITE" id="PS51462">
    <property type="entry name" value="NUDIX"/>
    <property type="match status" value="1"/>
</dbReference>
<dbReference type="Pfam" id="PF00293">
    <property type="entry name" value="NUDIX"/>
    <property type="match status" value="1"/>
</dbReference>
<dbReference type="GO" id="GO:0019693">
    <property type="term" value="P:ribose phosphate metabolic process"/>
    <property type="evidence" value="ECO:0007669"/>
    <property type="project" value="TreeGrafter"/>
</dbReference>
<dbReference type="PANTHER" id="PTHR11839:SF1">
    <property type="entry name" value="ADP-SUGAR PYROPHOSPHATASE"/>
    <property type="match status" value="1"/>
</dbReference>
<feature type="domain" description="Nudix hydrolase" evidence="2">
    <location>
        <begin position="44"/>
        <end position="180"/>
    </location>
</feature>
<gene>
    <name evidence="3" type="ORF">FHS87_000020</name>
</gene>
<organism evidence="3 4">
    <name type="scientific">Muricoccus pecuniae</name>
    <dbReference type="NCBI Taxonomy" id="693023"/>
    <lineage>
        <taxon>Bacteria</taxon>
        <taxon>Pseudomonadati</taxon>
        <taxon>Pseudomonadota</taxon>
        <taxon>Alphaproteobacteria</taxon>
        <taxon>Acetobacterales</taxon>
        <taxon>Roseomonadaceae</taxon>
        <taxon>Muricoccus</taxon>
    </lineage>
</organism>
<reference evidence="3 4" key="1">
    <citation type="submission" date="2020-08" db="EMBL/GenBank/DDBJ databases">
        <title>Genomic Encyclopedia of Type Strains, Phase IV (KMG-IV): sequencing the most valuable type-strain genomes for metagenomic binning, comparative biology and taxonomic classification.</title>
        <authorList>
            <person name="Goeker M."/>
        </authorList>
    </citation>
    <scope>NUCLEOTIDE SEQUENCE [LARGE SCALE GENOMIC DNA]</scope>
    <source>
        <strain evidence="3 4">DSM 25622</strain>
    </source>
</reference>
<dbReference type="CDD" id="cd03424">
    <property type="entry name" value="NUDIX_ADPRase_Nudt5_UGPPase_Nudt14"/>
    <property type="match status" value="1"/>
</dbReference>
<dbReference type="InterPro" id="IPR015797">
    <property type="entry name" value="NUDIX_hydrolase-like_dom_sf"/>
</dbReference>
<dbReference type="SUPFAM" id="SSF55811">
    <property type="entry name" value="Nudix"/>
    <property type="match status" value="1"/>
</dbReference>
<dbReference type="InterPro" id="IPR000086">
    <property type="entry name" value="NUDIX_hydrolase_dom"/>
</dbReference>
<dbReference type="PANTHER" id="PTHR11839">
    <property type="entry name" value="UDP/ADP-SUGAR PYROPHOSPHATASE"/>
    <property type="match status" value="1"/>
</dbReference>
<evidence type="ECO:0000259" key="2">
    <source>
        <dbReference type="PROSITE" id="PS51462"/>
    </source>
</evidence>
<keyword evidence="1" id="KW-0378">Hydrolase</keyword>
<protein>
    <submittedName>
        <fullName evidence="3">8-oxo-dGTP pyrophosphatase MutT (NUDIX family)</fullName>
    </submittedName>
</protein>
<dbReference type="GO" id="GO:0006753">
    <property type="term" value="P:nucleoside phosphate metabolic process"/>
    <property type="evidence" value="ECO:0007669"/>
    <property type="project" value="TreeGrafter"/>
</dbReference>
<dbReference type="AlphaFoldDB" id="A0A840XZI0"/>
<dbReference type="RefSeq" id="WP_312861822.1">
    <property type="nucleotide sequence ID" value="NZ_JACIJD010000001.1"/>
</dbReference>
<evidence type="ECO:0000313" key="4">
    <source>
        <dbReference type="Proteomes" id="UP000580654"/>
    </source>
</evidence>
<dbReference type="GO" id="GO:0016787">
    <property type="term" value="F:hydrolase activity"/>
    <property type="evidence" value="ECO:0007669"/>
    <property type="project" value="UniProtKB-KW"/>
</dbReference>
<dbReference type="EMBL" id="JACIJD010000001">
    <property type="protein sequence ID" value="MBB5692009.1"/>
    <property type="molecule type" value="Genomic_DNA"/>
</dbReference>
<evidence type="ECO:0000313" key="3">
    <source>
        <dbReference type="EMBL" id="MBB5692009.1"/>
    </source>
</evidence>
<accession>A0A840XZI0</accession>
<dbReference type="Gene3D" id="3.90.79.10">
    <property type="entry name" value="Nucleoside Triphosphate Pyrophosphohydrolase"/>
    <property type="match status" value="1"/>
</dbReference>
<sequence length="193" mass="20964">MSGTPPLWEVLSSRTALRDRWINVTADAVRDSKGNVLDPFYTLSYPDWVHVVAITPADELVLVRQYRHGAQAWTLELPAGAVDAADADPAVAAARELREETGHTAPEFRYLGSLSPNTATHRNRAHTVLALNATLTHPTAHEVGEDITVELWPLSRVVDAMGHGLLPQAMHTASLLLALKAAGRISFALKEVP</sequence>
<evidence type="ECO:0000256" key="1">
    <source>
        <dbReference type="ARBA" id="ARBA00022801"/>
    </source>
</evidence>